<reference evidence="1" key="2">
    <citation type="journal article" date="2015" name="Data Brief">
        <title>Shoot transcriptome of the giant reed, Arundo donax.</title>
        <authorList>
            <person name="Barrero R.A."/>
            <person name="Guerrero F.D."/>
            <person name="Moolhuijzen P."/>
            <person name="Goolsby J.A."/>
            <person name="Tidwell J."/>
            <person name="Bellgard S.E."/>
            <person name="Bellgard M.I."/>
        </authorList>
    </citation>
    <scope>NUCLEOTIDE SEQUENCE</scope>
    <source>
        <tissue evidence="1">Shoot tissue taken approximately 20 cm above the soil surface</tissue>
    </source>
</reference>
<dbReference type="EMBL" id="GBRH01242117">
    <property type="protein sequence ID" value="JAD55778.1"/>
    <property type="molecule type" value="Transcribed_RNA"/>
</dbReference>
<proteinExistence type="predicted"/>
<evidence type="ECO:0000313" key="1">
    <source>
        <dbReference type="EMBL" id="JAD55778.1"/>
    </source>
</evidence>
<dbReference type="AlphaFoldDB" id="A0A0A9B0W1"/>
<accession>A0A0A9B0W1</accession>
<name>A0A0A9B0W1_ARUDO</name>
<protein>
    <submittedName>
        <fullName evidence="1">Uncharacterized protein</fullName>
    </submittedName>
</protein>
<sequence length="20" mass="2537">MTEQRRWFSAGLVKRRCLIW</sequence>
<reference evidence="1" key="1">
    <citation type="submission" date="2014-09" db="EMBL/GenBank/DDBJ databases">
        <authorList>
            <person name="Magalhaes I.L.F."/>
            <person name="Oliveira U."/>
            <person name="Santos F.R."/>
            <person name="Vidigal T.H.D.A."/>
            <person name="Brescovit A.D."/>
            <person name="Santos A.J."/>
        </authorList>
    </citation>
    <scope>NUCLEOTIDE SEQUENCE</scope>
    <source>
        <tissue evidence="1">Shoot tissue taken approximately 20 cm above the soil surface</tissue>
    </source>
</reference>
<organism evidence="1">
    <name type="scientific">Arundo donax</name>
    <name type="common">Giant reed</name>
    <name type="synonym">Donax arundinaceus</name>
    <dbReference type="NCBI Taxonomy" id="35708"/>
    <lineage>
        <taxon>Eukaryota</taxon>
        <taxon>Viridiplantae</taxon>
        <taxon>Streptophyta</taxon>
        <taxon>Embryophyta</taxon>
        <taxon>Tracheophyta</taxon>
        <taxon>Spermatophyta</taxon>
        <taxon>Magnoliopsida</taxon>
        <taxon>Liliopsida</taxon>
        <taxon>Poales</taxon>
        <taxon>Poaceae</taxon>
        <taxon>PACMAD clade</taxon>
        <taxon>Arundinoideae</taxon>
        <taxon>Arundineae</taxon>
        <taxon>Arundo</taxon>
    </lineage>
</organism>